<comment type="caution">
    <text evidence="3">Lacks conserved residue(s) required for the propagation of feature annotation.</text>
</comment>
<proteinExistence type="predicted"/>
<organism evidence="6 7">
    <name type="scientific">Pomacea canaliculata</name>
    <name type="common">Golden apple snail</name>
    <dbReference type="NCBI Taxonomy" id="400727"/>
    <lineage>
        <taxon>Eukaryota</taxon>
        <taxon>Metazoa</taxon>
        <taxon>Spiralia</taxon>
        <taxon>Lophotrochozoa</taxon>
        <taxon>Mollusca</taxon>
        <taxon>Gastropoda</taxon>
        <taxon>Caenogastropoda</taxon>
        <taxon>Architaenioglossa</taxon>
        <taxon>Ampullarioidea</taxon>
        <taxon>Ampullariidae</taxon>
        <taxon>Pomacea</taxon>
    </lineage>
</organism>
<gene>
    <name evidence="6" type="ORF">C0Q70_10707</name>
</gene>
<dbReference type="InterPro" id="IPR036790">
    <property type="entry name" value="Frizzled_dom_sf"/>
</dbReference>
<dbReference type="OrthoDB" id="5959102at2759"/>
<dbReference type="AlphaFoldDB" id="A0A2T7P3X2"/>
<evidence type="ECO:0000259" key="5">
    <source>
        <dbReference type="PROSITE" id="PS50038"/>
    </source>
</evidence>
<dbReference type="GO" id="GO:0035567">
    <property type="term" value="P:non-canonical Wnt signaling pathway"/>
    <property type="evidence" value="ECO:0007669"/>
    <property type="project" value="TreeGrafter"/>
</dbReference>
<evidence type="ECO:0000313" key="7">
    <source>
        <dbReference type="Proteomes" id="UP000245119"/>
    </source>
</evidence>
<evidence type="ECO:0000256" key="4">
    <source>
        <dbReference type="SAM" id="Phobius"/>
    </source>
</evidence>
<feature type="domain" description="FZ" evidence="5">
    <location>
        <begin position="71"/>
        <end position="195"/>
    </location>
</feature>
<keyword evidence="7" id="KW-1185">Reference proteome</keyword>
<feature type="disulfide bond" evidence="3">
    <location>
        <begin position="84"/>
        <end position="130"/>
    </location>
</feature>
<dbReference type="SMART" id="SM00063">
    <property type="entry name" value="FRI"/>
    <property type="match status" value="1"/>
</dbReference>
<keyword evidence="2 3" id="KW-1015">Disulfide bond</keyword>
<feature type="transmembrane region" description="Helical" evidence="4">
    <location>
        <begin position="45"/>
        <end position="65"/>
    </location>
</feature>
<dbReference type="Proteomes" id="UP000245119">
    <property type="component" value="Linkage Group LG6"/>
</dbReference>
<evidence type="ECO:0000256" key="1">
    <source>
        <dbReference type="ARBA" id="ARBA00022473"/>
    </source>
</evidence>
<dbReference type="GO" id="GO:0060070">
    <property type="term" value="P:canonical Wnt signaling pathway"/>
    <property type="evidence" value="ECO:0007669"/>
    <property type="project" value="TreeGrafter"/>
</dbReference>
<accession>A0A2T7P3X2</accession>
<protein>
    <recommendedName>
        <fullName evidence="5">FZ domain-containing protein</fullName>
    </recommendedName>
</protein>
<dbReference type="PANTHER" id="PTHR11309">
    <property type="entry name" value="FRIZZLED"/>
    <property type="match status" value="1"/>
</dbReference>
<dbReference type="SUPFAM" id="SSF63501">
    <property type="entry name" value="Frizzled cysteine-rich domain"/>
    <property type="match status" value="1"/>
</dbReference>
<comment type="caution">
    <text evidence="6">The sequence shown here is derived from an EMBL/GenBank/DDBJ whole genome shotgun (WGS) entry which is preliminary data.</text>
</comment>
<evidence type="ECO:0000313" key="6">
    <source>
        <dbReference type="EMBL" id="PVD28125.1"/>
    </source>
</evidence>
<dbReference type="Pfam" id="PF01392">
    <property type="entry name" value="Fz"/>
    <property type="match status" value="1"/>
</dbReference>
<keyword evidence="4" id="KW-0472">Membrane</keyword>
<feature type="disulfide bond" evidence="3">
    <location>
        <begin position="76"/>
        <end position="137"/>
    </location>
</feature>
<evidence type="ECO:0000256" key="3">
    <source>
        <dbReference type="PROSITE-ProRule" id="PRU00090"/>
    </source>
</evidence>
<keyword evidence="1" id="KW-0217">Developmental protein</keyword>
<dbReference type="PROSITE" id="PS50038">
    <property type="entry name" value="FZ"/>
    <property type="match status" value="1"/>
</dbReference>
<sequence length="229" mass="26295">MLHLLIRDWNAGVVSSSLALVFSHRTRHQQLRGVQVRASWCWRWWWWWCVVVVGCFTLVPGAAALSLDSPHMNGRCEPVTIPMCLDMRYNMTRMPNLVGHFNQKDAAIQVHEFIPLVQFGCSRLLKFFLCSLYAPMCTEMVDETLIITACRSMCLEVKSKCEPILQRFNFPWPSMLACEKLPEKSDPRNNLCMEAPPVTDEPEFDAGNRILFFCSPPPHPTPHPSVPYD</sequence>
<dbReference type="GO" id="GO:0017147">
    <property type="term" value="F:Wnt-protein binding"/>
    <property type="evidence" value="ECO:0007669"/>
    <property type="project" value="TreeGrafter"/>
</dbReference>
<dbReference type="InterPro" id="IPR020067">
    <property type="entry name" value="Frizzled_dom"/>
</dbReference>
<dbReference type="GO" id="GO:0005615">
    <property type="term" value="C:extracellular space"/>
    <property type="evidence" value="ECO:0007669"/>
    <property type="project" value="TreeGrafter"/>
</dbReference>
<keyword evidence="4" id="KW-1133">Transmembrane helix</keyword>
<keyword evidence="4" id="KW-0812">Transmembrane</keyword>
<dbReference type="Gene3D" id="1.10.2000.10">
    <property type="entry name" value="Frizzled cysteine-rich domain"/>
    <property type="match status" value="1"/>
</dbReference>
<feature type="disulfide bond" evidence="3">
    <location>
        <begin position="154"/>
        <end position="178"/>
    </location>
</feature>
<evidence type="ECO:0000256" key="2">
    <source>
        <dbReference type="ARBA" id="ARBA00023157"/>
    </source>
</evidence>
<reference evidence="6 7" key="1">
    <citation type="submission" date="2018-04" db="EMBL/GenBank/DDBJ databases">
        <title>The genome of golden apple snail Pomacea canaliculata provides insight into stress tolerance and invasive adaptation.</title>
        <authorList>
            <person name="Liu C."/>
            <person name="Liu B."/>
            <person name="Ren Y."/>
            <person name="Zhang Y."/>
            <person name="Wang H."/>
            <person name="Li S."/>
            <person name="Jiang F."/>
            <person name="Yin L."/>
            <person name="Zhang G."/>
            <person name="Qian W."/>
            <person name="Fan W."/>
        </authorList>
    </citation>
    <scope>NUCLEOTIDE SEQUENCE [LARGE SCALE GENOMIC DNA]</scope>
    <source>
        <strain evidence="6">SZHN2017</strain>
        <tissue evidence="6">Muscle</tissue>
    </source>
</reference>
<dbReference type="PANTHER" id="PTHR11309:SF99">
    <property type="entry name" value="FRIZZLED-4"/>
    <property type="match status" value="1"/>
</dbReference>
<dbReference type="EMBL" id="PZQS01000006">
    <property type="protein sequence ID" value="PVD28125.1"/>
    <property type="molecule type" value="Genomic_DNA"/>
</dbReference>
<dbReference type="InterPro" id="IPR015526">
    <property type="entry name" value="Frizzled/SFRP"/>
</dbReference>
<name>A0A2T7P3X2_POMCA</name>
<dbReference type="STRING" id="400727.A0A2T7P3X2"/>